<proteinExistence type="predicted"/>
<gene>
    <name evidence="1" type="ORF">EGI31_01285</name>
</gene>
<keyword evidence="2" id="KW-1185">Reference proteome</keyword>
<accession>A0AAE3GYL3</accession>
<evidence type="ECO:0000313" key="2">
    <source>
        <dbReference type="Proteomes" id="UP001204144"/>
    </source>
</evidence>
<dbReference type="EMBL" id="RJUF01000002">
    <property type="protein sequence ID" value="MCP9761568.1"/>
    <property type="molecule type" value="Genomic_DNA"/>
</dbReference>
<protein>
    <submittedName>
        <fullName evidence="1">Uncharacterized protein</fullName>
    </submittedName>
</protein>
<sequence length="326" mass="37939">MMKILKYVTLILFAFLWFLGCSKTVSKYAYDHHIVEDDYRYGDLYRMSNLGEFREKVEKCDQNFTGKKSNVALYLAGDSFTEDGRLAGDNFATETYLRGFVAEPNKGFALKSGKKILVIETVERHFRERFQKPWKNWDVSTGKEIVSEQTLEDKLLGIKVPYNTQMHESLLFGSDFMMKIREFKAELNLWLFGKTDEKVKLHNGHLLYYLDLNPGISSCFDAIQESEIEVMVKNVNLTYDYYKGLGFDEVYLSIIPNKASILAQDLGEYNHLIERIEGNNNLKMPVIGVYQELIKKNMYLKGDSHWDCEGQQIWVDKVNEKLLNIQ</sequence>
<organism evidence="1 2">
    <name type="scientific">Lacihabitans soyangensis</name>
    <dbReference type="NCBI Taxonomy" id="869394"/>
    <lineage>
        <taxon>Bacteria</taxon>
        <taxon>Pseudomonadati</taxon>
        <taxon>Bacteroidota</taxon>
        <taxon>Cytophagia</taxon>
        <taxon>Cytophagales</taxon>
        <taxon>Leadbetterellaceae</taxon>
        <taxon>Lacihabitans</taxon>
    </lineage>
</organism>
<dbReference type="RefSeq" id="WP_255035307.1">
    <property type="nucleotide sequence ID" value="NZ_RJUF01000002.1"/>
</dbReference>
<comment type="caution">
    <text evidence="1">The sequence shown here is derived from an EMBL/GenBank/DDBJ whole genome shotgun (WGS) entry which is preliminary data.</text>
</comment>
<dbReference type="PROSITE" id="PS51257">
    <property type="entry name" value="PROKAR_LIPOPROTEIN"/>
    <property type="match status" value="1"/>
</dbReference>
<reference evidence="1 2" key="1">
    <citation type="submission" date="2018-11" db="EMBL/GenBank/DDBJ databases">
        <title>Novel bacteria species description.</title>
        <authorList>
            <person name="Han J.-H."/>
        </authorList>
    </citation>
    <scope>NUCLEOTIDE SEQUENCE [LARGE SCALE GENOMIC DNA]</scope>
    <source>
        <strain evidence="1 2">KCTC23259</strain>
    </source>
</reference>
<dbReference type="AlphaFoldDB" id="A0AAE3GYL3"/>
<evidence type="ECO:0000313" key="1">
    <source>
        <dbReference type="EMBL" id="MCP9761568.1"/>
    </source>
</evidence>
<dbReference type="Proteomes" id="UP001204144">
    <property type="component" value="Unassembled WGS sequence"/>
</dbReference>
<name>A0AAE3GYL3_9BACT</name>